<evidence type="ECO:0000256" key="1">
    <source>
        <dbReference type="SAM" id="Phobius"/>
    </source>
</evidence>
<name>A0ABR0ANT0_9CRUS</name>
<protein>
    <recommendedName>
        <fullName evidence="2">Alpha 1,4-glycosyltransferase domain-containing protein</fullName>
    </recommendedName>
</protein>
<keyword evidence="4" id="KW-1185">Reference proteome</keyword>
<dbReference type="Proteomes" id="UP001234178">
    <property type="component" value="Unassembled WGS sequence"/>
</dbReference>
<reference evidence="3 4" key="1">
    <citation type="journal article" date="2023" name="Nucleic Acids Res.">
        <title>The hologenome of Daphnia magna reveals possible DNA methylation and microbiome-mediated evolution of the host genome.</title>
        <authorList>
            <person name="Chaturvedi A."/>
            <person name="Li X."/>
            <person name="Dhandapani V."/>
            <person name="Marshall H."/>
            <person name="Kissane S."/>
            <person name="Cuenca-Cambronero M."/>
            <person name="Asole G."/>
            <person name="Calvet F."/>
            <person name="Ruiz-Romero M."/>
            <person name="Marangio P."/>
            <person name="Guigo R."/>
            <person name="Rago D."/>
            <person name="Mirbahai L."/>
            <person name="Eastwood N."/>
            <person name="Colbourne J.K."/>
            <person name="Zhou J."/>
            <person name="Mallon E."/>
            <person name="Orsini L."/>
        </authorList>
    </citation>
    <scope>NUCLEOTIDE SEQUENCE [LARGE SCALE GENOMIC DNA]</scope>
    <source>
        <strain evidence="3">LRV0_1</strain>
    </source>
</reference>
<evidence type="ECO:0000313" key="4">
    <source>
        <dbReference type="Proteomes" id="UP001234178"/>
    </source>
</evidence>
<feature type="domain" description="Alpha 1,4-glycosyltransferase" evidence="2">
    <location>
        <begin position="229"/>
        <end position="355"/>
    </location>
</feature>
<dbReference type="InterPro" id="IPR007577">
    <property type="entry name" value="GlycoTrfase_DXD_sugar-bd_CS"/>
</dbReference>
<evidence type="ECO:0000259" key="2">
    <source>
        <dbReference type="Pfam" id="PF04572"/>
    </source>
</evidence>
<dbReference type="Pfam" id="PF04488">
    <property type="entry name" value="Gly_transf_sug"/>
    <property type="match status" value="2"/>
</dbReference>
<dbReference type="PANTHER" id="PTHR46830:SF1">
    <property type="entry name" value="ALPHA-1,4-N-ACETYLGLUCOSAMINYLTRANSFERASE"/>
    <property type="match status" value="1"/>
</dbReference>
<dbReference type="Gene3D" id="3.90.550.20">
    <property type="match status" value="2"/>
</dbReference>
<accession>A0ABR0ANT0</accession>
<comment type="caution">
    <text evidence="3">The sequence shown here is derived from an EMBL/GenBank/DDBJ whole genome shotgun (WGS) entry which is preliminary data.</text>
</comment>
<dbReference type="InterPro" id="IPR029044">
    <property type="entry name" value="Nucleotide-diphossugar_trans"/>
</dbReference>
<dbReference type="EMBL" id="JAOYFB010000038">
    <property type="protein sequence ID" value="KAK4026747.1"/>
    <property type="molecule type" value="Genomic_DNA"/>
</dbReference>
<keyword evidence="1" id="KW-0472">Membrane</keyword>
<keyword evidence="1" id="KW-0812">Transmembrane</keyword>
<organism evidence="3 4">
    <name type="scientific">Daphnia magna</name>
    <dbReference type="NCBI Taxonomy" id="35525"/>
    <lineage>
        <taxon>Eukaryota</taxon>
        <taxon>Metazoa</taxon>
        <taxon>Ecdysozoa</taxon>
        <taxon>Arthropoda</taxon>
        <taxon>Crustacea</taxon>
        <taxon>Branchiopoda</taxon>
        <taxon>Diplostraca</taxon>
        <taxon>Cladocera</taxon>
        <taxon>Anomopoda</taxon>
        <taxon>Daphniidae</taxon>
        <taxon>Daphnia</taxon>
    </lineage>
</organism>
<dbReference type="Pfam" id="PF04572">
    <property type="entry name" value="Gb3_synth"/>
    <property type="match status" value="1"/>
</dbReference>
<sequence length="686" mass="80250">MNKHAFQMNNGSSVLEQWQSFKNNKVMHFRRKTLVKAIWCLIGVLFLFGVHVYVNRFSTSPMKLTFQIIQWSEETKKFMLKPNNRRIYFHETSGRNHLTLRQTCAVESAAKENPDRPIQLIMQADISSIDPHGTWLKILSHYPNVAIILINEVDYFLNTPLEAWYTKGEWRNSPHKLEHFSDYIRMLSNLKGGGLYMDLDFVTIKQLDVDNFLAVEDAAVDHLSNGIFHFDYGHRLIREIVKQLAAGYQPQEWNAHGPALILSIISKICKFKKGQPLSNECPDVALMPYNFVYPIHWPDWQVYFQKATRNVMQWINGSVAVHVWNKMSHSEPLLINSNQVYSTLASRHCPLTVARAEEFTTLLRVVRCWKKPFFATVFLTFLMSAGFLFNSDNRLLRADDHLDFDGFNNETGANSLIVPNIIHFIRFNLTEYSFVDYLCLRAAFLRQRPDFVYIHTDVPEPEKGGYRGKYWNMIKKDKKLMSSIRFLPIQLATEIFGQPLSKDWQVYHGSDLARIRTMMKYGGIYLDNDVLVLQNLDKYRRFEISMNWDEGDSLGSQVIIAHKNARFLNRWLDSYHDYRPNIWYYNAGDLPVRGILNFHPELLHRVKGEFGADSKKSLKHFTEEGYEGWRKNDAIHLLVNHLYSVKPEDFKPLIFDEEMIQTYKFPFGQMAREVLAALNETDSNYF</sequence>
<dbReference type="InterPro" id="IPR007652">
    <property type="entry name" value="A1-4-GlycosylTfrase_dom"/>
</dbReference>
<evidence type="ECO:0000313" key="3">
    <source>
        <dbReference type="EMBL" id="KAK4026747.1"/>
    </source>
</evidence>
<keyword evidence="1" id="KW-1133">Transmembrane helix</keyword>
<dbReference type="PANTHER" id="PTHR46830">
    <property type="entry name" value="TRANSFERASE, PUTATIVE-RELATED"/>
    <property type="match status" value="1"/>
</dbReference>
<dbReference type="SUPFAM" id="SSF53448">
    <property type="entry name" value="Nucleotide-diphospho-sugar transferases"/>
    <property type="match status" value="2"/>
</dbReference>
<proteinExistence type="predicted"/>
<feature type="transmembrane region" description="Helical" evidence="1">
    <location>
        <begin position="34"/>
        <end position="54"/>
    </location>
</feature>
<gene>
    <name evidence="3" type="ORF">OUZ56_015774</name>
</gene>